<dbReference type="Pfam" id="PF17776">
    <property type="entry name" value="NLRC4_HD2"/>
    <property type="match status" value="1"/>
</dbReference>
<dbReference type="Gene3D" id="1.10.533.10">
    <property type="entry name" value="Death Domain, Fas"/>
    <property type="match status" value="1"/>
</dbReference>
<dbReference type="InterPro" id="IPR005162">
    <property type="entry name" value="Retrotrans_gag_dom"/>
</dbReference>
<dbReference type="PROSITE" id="PS50824">
    <property type="entry name" value="DAPIN"/>
    <property type="match status" value="1"/>
</dbReference>
<evidence type="ECO:0000256" key="3">
    <source>
        <dbReference type="ARBA" id="ARBA00022614"/>
    </source>
</evidence>
<dbReference type="SUPFAM" id="SSF47986">
    <property type="entry name" value="DEATH domain"/>
    <property type="match status" value="1"/>
</dbReference>
<dbReference type="InterPro" id="IPR007111">
    <property type="entry name" value="NACHT_NTPase"/>
</dbReference>
<dbReference type="InterPro" id="IPR041075">
    <property type="entry name" value="NOD1/2_WH"/>
</dbReference>
<dbReference type="Pfam" id="PF14484">
    <property type="entry name" value="FISNA"/>
    <property type="match status" value="1"/>
</dbReference>
<dbReference type="SMART" id="SM01288">
    <property type="entry name" value="FISNA"/>
    <property type="match status" value="1"/>
</dbReference>
<reference evidence="10" key="1">
    <citation type="submission" date="2025-08" db="UniProtKB">
        <authorList>
            <consortium name="Ensembl"/>
        </authorList>
    </citation>
    <scope>IDENTIFICATION</scope>
</reference>
<keyword evidence="4" id="KW-0677">Repeat</keyword>
<dbReference type="InterPro" id="IPR029495">
    <property type="entry name" value="NACHT-assoc"/>
</dbReference>
<dbReference type="InterPro" id="IPR011029">
    <property type="entry name" value="DEATH-like_dom_sf"/>
</dbReference>
<dbReference type="FunFam" id="3.40.50.300:FF:000210">
    <property type="entry name" value="Si:dkey-16p6.1"/>
    <property type="match status" value="1"/>
</dbReference>
<comment type="subcellular location">
    <subcellularLocation>
        <location evidence="1">Cytoplasm</location>
    </subcellularLocation>
</comment>
<dbReference type="InterPro" id="IPR027417">
    <property type="entry name" value="P-loop_NTPase"/>
</dbReference>
<dbReference type="CDD" id="cd08321">
    <property type="entry name" value="Pyrin_ASC-like"/>
    <property type="match status" value="1"/>
</dbReference>
<accession>A0A9J7ZPG3</accession>
<protein>
    <submittedName>
        <fullName evidence="10">Uncharacterized protein</fullName>
    </submittedName>
</protein>
<dbReference type="Pfam" id="PF03732">
    <property type="entry name" value="Retrotrans_gag"/>
    <property type="match status" value="1"/>
</dbReference>
<evidence type="ECO:0000256" key="5">
    <source>
        <dbReference type="ARBA" id="ARBA00022741"/>
    </source>
</evidence>
<dbReference type="GeneTree" id="ENSGT01150000286911"/>
<feature type="domain" description="Pyrin" evidence="8">
    <location>
        <begin position="1"/>
        <end position="87"/>
    </location>
</feature>
<dbReference type="GO" id="GO:0005524">
    <property type="term" value="F:ATP binding"/>
    <property type="evidence" value="ECO:0007669"/>
    <property type="project" value="UniProtKB-KW"/>
</dbReference>
<dbReference type="SMART" id="SM01289">
    <property type="entry name" value="PYRIN"/>
    <property type="match status" value="1"/>
</dbReference>
<dbReference type="InterPro" id="IPR051261">
    <property type="entry name" value="NLR"/>
</dbReference>
<dbReference type="GO" id="GO:0005737">
    <property type="term" value="C:cytoplasm"/>
    <property type="evidence" value="ECO:0007669"/>
    <property type="project" value="UniProtKB-SubCell"/>
</dbReference>
<dbReference type="InterPro" id="IPR041267">
    <property type="entry name" value="NLRP_HD2"/>
</dbReference>
<evidence type="ECO:0000313" key="10">
    <source>
        <dbReference type="Ensembl" id="ENSCCRP00000132626.1"/>
    </source>
</evidence>
<dbReference type="SUPFAM" id="SSF52047">
    <property type="entry name" value="RNI-like"/>
    <property type="match status" value="1"/>
</dbReference>
<dbReference type="Pfam" id="PF05729">
    <property type="entry name" value="NACHT"/>
    <property type="match status" value="1"/>
</dbReference>
<dbReference type="PROSITE" id="PS50837">
    <property type="entry name" value="NACHT"/>
    <property type="match status" value="1"/>
</dbReference>
<evidence type="ECO:0000313" key="11">
    <source>
        <dbReference type="Proteomes" id="UP001108240"/>
    </source>
</evidence>
<feature type="compositionally biased region" description="Polar residues" evidence="7">
    <location>
        <begin position="1011"/>
        <end position="1020"/>
    </location>
</feature>
<dbReference type="Proteomes" id="UP001108240">
    <property type="component" value="Unplaced"/>
</dbReference>
<name>A0A9J7ZPG3_CYPCA</name>
<evidence type="ECO:0000256" key="7">
    <source>
        <dbReference type="SAM" id="MobiDB-lite"/>
    </source>
</evidence>
<organism evidence="10 11">
    <name type="scientific">Cyprinus carpio carpio</name>
    <dbReference type="NCBI Taxonomy" id="630221"/>
    <lineage>
        <taxon>Eukaryota</taxon>
        <taxon>Metazoa</taxon>
        <taxon>Chordata</taxon>
        <taxon>Craniata</taxon>
        <taxon>Vertebrata</taxon>
        <taxon>Euteleostomi</taxon>
        <taxon>Actinopterygii</taxon>
        <taxon>Neopterygii</taxon>
        <taxon>Teleostei</taxon>
        <taxon>Ostariophysi</taxon>
        <taxon>Cypriniformes</taxon>
        <taxon>Cyprinidae</taxon>
        <taxon>Cyprininae</taxon>
        <taxon>Cyprinus</taxon>
    </lineage>
</organism>
<dbReference type="Gene3D" id="3.40.50.300">
    <property type="entry name" value="P-loop containing nucleotide triphosphate hydrolases"/>
    <property type="match status" value="1"/>
</dbReference>
<feature type="domain" description="NACHT" evidence="9">
    <location>
        <begin position="188"/>
        <end position="322"/>
    </location>
</feature>
<dbReference type="Pfam" id="PF02758">
    <property type="entry name" value="PYRIN"/>
    <property type="match status" value="1"/>
</dbReference>
<evidence type="ECO:0000256" key="6">
    <source>
        <dbReference type="ARBA" id="ARBA00022840"/>
    </source>
</evidence>
<dbReference type="InterPro" id="IPR032675">
    <property type="entry name" value="LRR_dom_sf"/>
</dbReference>
<dbReference type="Ensembl" id="ENSCCRT00000113535.1">
    <property type="protein sequence ID" value="ENSCCRP00000132626.1"/>
    <property type="gene ID" value="ENSCCRG00000028815.2"/>
</dbReference>
<evidence type="ECO:0000256" key="1">
    <source>
        <dbReference type="ARBA" id="ARBA00004496"/>
    </source>
</evidence>
<keyword evidence="6" id="KW-0067">ATP-binding</keyword>
<evidence type="ECO:0000256" key="2">
    <source>
        <dbReference type="ARBA" id="ARBA00022490"/>
    </source>
</evidence>
<feature type="region of interest" description="Disordered" evidence="7">
    <location>
        <begin position="1008"/>
        <end position="1029"/>
    </location>
</feature>
<dbReference type="AlphaFoldDB" id="A0A9J7ZPG3"/>
<evidence type="ECO:0000259" key="8">
    <source>
        <dbReference type="PROSITE" id="PS50824"/>
    </source>
</evidence>
<keyword evidence="5" id="KW-0547">Nucleotide-binding</keyword>
<evidence type="ECO:0000256" key="4">
    <source>
        <dbReference type="ARBA" id="ARBA00022737"/>
    </source>
</evidence>
<dbReference type="PANTHER" id="PTHR24106">
    <property type="entry name" value="NACHT, LRR AND CARD DOMAINS-CONTAINING"/>
    <property type="match status" value="1"/>
</dbReference>
<dbReference type="Pfam" id="PF17779">
    <property type="entry name" value="WHD_NOD2"/>
    <property type="match status" value="1"/>
</dbReference>
<keyword evidence="3" id="KW-0433">Leucine-rich repeat</keyword>
<dbReference type="InterPro" id="IPR004020">
    <property type="entry name" value="DAPIN"/>
</dbReference>
<dbReference type="Pfam" id="PF13516">
    <property type="entry name" value="LRR_6"/>
    <property type="match status" value="1"/>
</dbReference>
<dbReference type="SMART" id="SM00368">
    <property type="entry name" value="LRR_RI"/>
    <property type="match status" value="1"/>
</dbReference>
<reference evidence="10" key="2">
    <citation type="submission" date="2025-09" db="UniProtKB">
        <authorList>
            <consortium name="Ensembl"/>
        </authorList>
    </citation>
    <scope>IDENTIFICATION</scope>
</reference>
<sequence>MASVKELLVDSLKELLEAELKEFLWRLMNAYHKCISKSEMEKADIFDTVDKMVLCFGPEEAVKIMVDILRKMKQNDLADQLENEHKQAQAEGNMKTSVPFGELQNFFKYHKTNMKKKVKNIFEGNKEKDTDLMAVYTELFITEGEMEDVNHEHEILKIDDAFRNRKTQDKPIKCNDIFTELRKNNEEKIVLTKGVAGIGKTVSVHKVILDWAEGNTNQDIKCLFLLPFREINVIKDREVNLHEFLLKFYPELKDLEKSKLYNECKIAFIFDGLDESQLPLNFESETLNTIEEQSSVDVLFTSLVKGNLLPSALIWVTSRPAAANQIPPRYVGLFTEVRGFTDEQKEEYFKKKITDKNLASRIISHIKMSRSLYIMCHIPVFCWITATVLQDILIKNNTENISTTLTEMYIHFLLIKMNKKSQKYDKKQQRQRTKLLRSNKKIILKLAKLAFEQLKKENIVFYEKDMKECGINVSKDTEFTGMIAEIFKKEDGLYETTVFCFVHLSVQEFLAAVHVFICYLNKNKRELQFFFEDSQNTARQKLHFFRNVKFHDLTKMATDKAMQSKRGHLDLFLRFLMGISLESSQNLLKGLITHTKDTSVSIRQTTEYIKQVQNKNITDEASVNLFYCLLELKDNSLYEEIQSYLSSDAHPGRKLSSSMCTVLTYILLMSEKVLDEFNPKRFTVSSSNYKRLVPAVRCCIKALFDGCGLDEICCESVSSALQSSNSHLTELDMSSNHLQDSGVKLLSDGLKSSHCQLKILRIILPEMDQASGNPLHNAVELQGALLGKHEEDLSTTRRAVDSLTAQLSDLTQQFHHYRHETTASAGQRDSSEPRMNNPPCYSGEPLQCRAFLTQCEVVFSLQPFTYAKDRSKVAYVISLLNGRAREWAAANWEAEVDCILKFSLFKEEMIRVFDRSAHGHEASRLLSTLRQGKRSVTDFSIEFRTLATTSGWNGPALIARFLEGLNSEIKDEVFVREVPDSFDSLVELALRIERRFDMRRRARRMEASLLPASTATQPPLSSAADPEPMQLGGLHISTQERQRRIMNRLCMYCAAADHFVSRCPVKASARQ</sequence>
<keyword evidence="11" id="KW-1185">Reference proteome</keyword>
<keyword evidence="2" id="KW-0963">Cytoplasm</keyword>
<dbReference type="Gene3D" id="3.80.10.10">
    <property type="entry name" value="Ribonuclease Inhibitor"/>
    <property type="match status" value="1"/>
</dbReference>
<dbReference type="InterPro" id="IPR001611">
    <property type="entry name" value="Leu-rich_rpt"/>
</dbReference>
<proteinExistence type="predicted"/>
<evidence type="ECO:0000259" key="9">
    <source>
        <dbReference type="PROSITE" id="PS50837"/>
    </source>
</evidence>